<dbReference type="PROSITE" id="PS50889">
    <property type="entry name" value="S4"/>
    <property type="match status" value="1"/>
</dbReference>
<dbReference type="Proteomes" id="UP000178735">
    <property type="component" value="Unassembled WGS sequence"/>
</dbReference>
<dbReference type="GO" id="GO:0003723">
    <property type="term" value="F:RNA binding"/>
    <property type="evidence" value="ECO:0007669"/>
    <property type="project" value="UniProtKB-KW"/>
</dbReference>
<dbReference type="SMART" id="SM00363">
    <property type="entry name" value="S4"/>
    <property type="match status" value="1"/>
</dbReference>
<keyword evidence="1 3" id="KW-0694">RNA-binding</keyword>
<evidence type="ECO:0000256" key="2">
    <source>
        <dbReference type="ARBA" id="ARBA00029460"/>
    </source>
</evidence>
<name>A0A1F7WXF0_9BACT</name>
<dbReference type="InterPro" id="IPR036986">
    <property type="entry name" value="S4_RNA-bd_sf"/>
</dbReference>
<dbReference type="SUPFAM" id="SSF53335">
    <property type="entry name" value="S-adenosyl-L-methionine-dependent methyltransferases"/>
    <property type="match status" value="1"/>
</dbReference>
<reference evidence="5 6" key="1">
    <citation type="journal article" date="2016" name="Nat. Commun.">
        <title>Thousands of microbial genomes shed light on interconnected biogeochemical processes in an aquifer system.</title>
        <authorList>
            <person name="Anantharaman K."/>
            <person name="Brown C.T."/>
            <person name="Hug L.A."/>
            <person name="Sharon I."/>
            <person name="Castelle C.J."/>
            <person name="Probst A.J."/>
            <person name="Thomas B.C."/>
            <person name="Singh A."/>
            <person name="Wilkins M.J."/>
            <person name="Karaoz U."/>
            <person name="Brodie E.L."/>
            <person name="Williams K.H."/>
            <person name="Hubbard S.S."/>
            <person name="Banfield J.F."/>
        </authorList>
    </citation>
    <scope>NUCLEOTIDE SEQUENCE [LARGE SCALE GENOMIC DNA]</scope>
</reference>
<dbReference type="GO" id="GO:0008168">
    <property type="term" value="F:methyltransferase activity"/>
    <property type="evidence" value="ECO:0007669"/>
    <property type="project" value="InterPro"/>
</dbReference>
<dbReference type="GO" id="GO:0032259">
    <property type="term" value="P:methylation"/>
    <property type="evidence" value="ECO:0007669"/>
    <property type="project" value="InterPro"/>
</dbReference>
<dbReference type="STRING" id="1817813.A2008_07020"/>
<dbReference type="AlphaFoldDB" id="A0A1F7WXF0"/>
<sequence length="276" mass="30784">MPKERIDTLLVKRNICETRTRAAAYILEGRVSSSGRILSKPGEKIDEDSVIDFKNPDDEFVGRGAYKLLRAKEKFGLDFAGKVCLDIGASTGGFTHLMLKSGAKKVVCVDVGTGVLHPKIKNDERVTAFEQRHIRDFLPSDAGIEHADMIVCDVSFISVLKFASKFTEFSHDKTETVILIKPQFEAEAREVKKGGVVLDKKIHLRIISNFIETFAGMGFFCEGLCGSPKLKGARNIEYLIFLKKNDIMDNEARLNGSRLVDFINEAIDEAFAEFRA</sequence>
<evidence type="ECO:0000313" key="5">
    <source>
        <dbReference type="EMBL" id="OGM07089.1"/>
    </source>
</evidence>
<dbReference type="PANTHER" id="PTHR32319">
    <property type="entry name" value="BACTERIAL HEMOLYSIN-LIKE PROTEIN"/>
    <property type="match status" value="1"/>
</dbReference>
<evidence type="ECO:0000313" key="6">
    <source>
        <dbReference type="Proteomes" id="UP000178735"/>
    </source>
</evidence>
<dbReference type="InterPro" id="IPR029063">
    <property type="entry name" value="SAM-dependent_MTases_sf"/>
</dbReference>
<dbReference type="EMBL" id="MGFH01000048">
    <property type="protein sequence ID" value="OGM07089.1"/>
    <property type="molecule type" value="Genomic_DNA"/>
</dbReference>
<dbReference type="Pfam" id="PF01479">
    <property type="entry name" value="S4"/>
    <property type="match status" value="1"/>
</dbReference>
<organism evidence="5 6">
    <name type="scientific">Candidatus Wallbacteria bacterium GWC2_49_35</name>
    <dbReference type="NCBI Taxonomy" id="1817813"/>
    <lineage>
        <taxon>Bacteria</taxon>
        <taxon>Candidatus Walliibacteriota</taxon>
    </lineage>
</organism>
<dbReference type="InterPro" id="IPR004538">
    <property type="entry name" value="Hemolysin_A/TlyA"/>
</dbReference>
<evidence type="ECO:0000259" key="4">
    <source>
        <dbReference type="SMART" id="SM00363"/>
    </source>
</evidence>
<dbReference type="InterPro" id="IPR047048">
    <property type="entry name" value="TlyA"/>
</dbReference>
<dbReference type="PANTHER" id="PTHR32319:SF0">
    <property type="entry name" value="BACTERIAL HEMOLYSIN-LIKE PROTEIN"/>
    <property type="match status" value="1"/>
</dbReference>
<dbReference type="SUPFAM" id="SSF55174">
    <property type="entry name" value="Alpha-L RNA-binding motif"/>
    <property type="match status" value="1"/>
</dbReference>
<dbReference type="CDD" id="cd00165">
    <property type="entry name" value="S4"/>
    <property type="match status" value="1"/>
</dbReference>
<dbReference type="NCBIfam" id="TIGR00478">
    <property type="entry name" value="tly"/>
    <property type="match status" value="1"/>
</dbReference>
<dbReference type="InterPro" id="IPR002942">
    <property type="entry name" value="S4_RNA-bd"/>
</dbReference>
<gene>
    <name evidence="5" type="ORF">A2008_07020</name>
</gene>
<comment type="caution">
    <text evidence="5">The sequence shown here is derived from an EMBL/GenBank/DDBJ whole genome shotgun (WGS) entry which is preliminary data.</text>
</comment>
<accession>A0A1F7WXF0</accession>
<dbReference type="PIRSF" id="PIRSF005578">
    <property type="entry name" value="TlyA"/>
    <property type="match status" value="1"/>
</dbReference>
<proteinExistence type="inferred from homology"/>
<dbReference type="InterPro" id="IPR002877">
    <property type="entry name" value="RNA_MeTrfase_FtsJ_dom"/>
</dbReference>
<dbReference type="CDD" id="cd02440">
    <property type="entry name" value="AdoMet_MTases"/>
    <property type="match status" value="1"/>
</dbReference>
<evidence type="ECO:0000256" key="3">
    <source>
        <dbReference type="PROSITE-ProRule" id="PRU00182"/>
    </source>
</evidence>
<feature type="domain" description="RNA-binding S4" evidence="4">
    <location>
        <begin position="4"/>
        <end position="67"/>
    </location>
</feature>
<dbReference type="Gene3D" id="3.10.290.10">
    <property type="entry name" value="RNA-binding S4 domain"/>
    <property type="match status" value="1"/>
</dbReference>
<protein>
    <recommendedName>
        <fullName evidence="4">RNA-binding S4 domain-containing protein</fullName>
    </recommendedName>
</protein>
<dbReference type="Pfam" id="PF01728">
    <property type="entry name" value="FtsJ"/>
    <property type="match status" value="1"/>
</dbReference>
<dbReference type="Gene3D" id="3.40.50.150">
    <property type="entry name" value="Vaccinia Virus protein VP39"/>
    <property type="match status" value="1"/>
</dbReference>
<evidence type="ECO:0000256" key="1">
    <source>
        <dbReference type="ARBA" id="ARBA00022884"/>
    </source>
</evidence>
<comment type="similarity">
    <text evidence="2">Belongs to the TlyA family.</text>
</comment>